<dbReference type="PhylomeDB" id="A9A1J2"/>
<feature type="transmembrane region" description="Helical" evidence="1">
    <location>
        <begin position="7"/>
        <end position="26"/>
    </location>
</feature>
<keyword evidence="1" id="KW-0812">Transmembrane</keyword>
<dbReference type="OrthoDB" id="3168at2157"/>
<dbReference type="InterPro" id="IPR001763">
    <property type="entry name" value="Rhodanese-like_dom"/>
</dbReference>
<evidence type="ECO:0000256" key="1">
    <source>
        <dbReference type="SAM" id="Phobius"/>
    </source>
</evidence>
<dbReference type="KEGG" id="nmr:Nmar_1275"/>
<dbReference type="InterPro" id="IPR050229">
    <property type="entry name" value="GlpE_sulfurtransferase"/>
</dbReference>
<dbReference type="Pfam" id="PF00581">
    <property type="entry name" value="Rhodanese"/>
    <property type="match status" value="2"/>
</dbReference>
<proteinExistence type="predicted"/>
<accession>A9A1J2</accession>
<sequence length="257" mass="27956">MNKVIPVGIGIAVIVVIAMAAGFIGYEVEPTPSAIPIDQPFSISSSELEQQMTLDPNLVVIDMRNSNSYVDGHIAGSSVDVMEGATLDKRIKTMFGRIPEVTQNMHVVLVGDSQSSALNSAQIMNDAGIKTSFLVDGIQSWDENLSTKMTPTVTSSEELYEQLQNQDDVYLLDVREPSELEVTMISGSKNIPLADIFIEENLSEIPTDKPVVIICGSGNRATIATYELAQHGIDFQVLEGGIIAWDAYLDENNLPKH</sequence>
<feature type="domain" description="Rhodanese" evidence="2">
    <location>
        <begin position="165"/>
        <end position="253"/>
    </location>
</feature>
<name>A9A1J2_NITMS</name>
<organism evidence="3 4">
    <name type="scientific">Nitrosopumilus maritimus (strain SCM1)</name>
    <dbReference type="NCBI Taxonomy" id="436308"/>
    <lineage>
        <taxon>Archaea</taxon>
        <taxon>Nitrososphaerota</taxon>
        <taxon>Nitrososphaeria</taxon>
        <taxon>Nitrosopumilales</taxon>
        <taxon>Nitrosopumilaceae</taxon>
        <taxon>Nitrosopumilus</taxon>
    </lineage>
</organism>
<dbReference type="CDD" id="cd00158">
    <property type="entry name" value="RHOD"/>
    <property type="match status" value="1"/>
</dbReference>
<dbReference type="HOGENOM" id="CLU_1080169_0_0_2"/>
<dbReference type="AlphaFoldDB" id="A9A1J2"/>
<dbReference type="SMART" id="SM00450">
    <property type="entry name" value="RHOD"/>
    <property type="match status" value="2"/>
</dbReference>
<dbReference type="Gene3D" id="3.40.250.10">
    <property type="entry name" value="Rhodanese-like domain"/>
    <property type="match status" value="2"/>
</dbReference>
<keyword evidence="1" id="KW-1133">Transmembrane helix</keyword>
<feature type="domain" description="Rhodanese" evidence="2">
    <location>
        <begin position="54"/>
        <end position="143"/>
    </location>
</feature>
<keyword evidence="4" id="KW-1185">Reference proteome</keyword>
<dbReference type="GeneID" id="5773506"/>
<dbReference type="InParanoid" id="A9A1J2"/>
<dbReference type="PANTHER" id="PTHR43031:SF1">
    <property type="entry name" value="PYRIDINE NUCLEOTIDE-DISULPHIDE OXIDOREDUCTASE"/>
    <property type="match status" value="1"/>
</dbReference>
<keyword evidence="1" id="KW-0472">Membrane</keyword>
<gene>
    <name evidence="3" type="ordered locus">Nmar_1275</name>
</gene>
<dbReference type="InterPro" id="IPR036873">
    <property type="entry name" value="Rhodanese-like_dom_sf"/>
</dbReference>
<dbReference type="STRING" id="436308.Nmar_1275"/>
<dbReference type="EMBL" id="CP000866">
    <property type="protein sequence ID" value="ABX13171.1"/>
    <property type="molecule type" value="Genomic_DNA"/>
</dbReference>
<reference evidence="3 4" key="1">
    <citation type="journal article" date="2010" name="Proc. Natl. Acad. Sci. U.S.A.">
        <title>Nitrosopumilus maritimus genome reveals unique mechanisms for nitrification and autotrophy in globally distributed marine crenarchaea.</title>
        <authorList>
            <person name="Walker C.B."/>
            <person name="de la Torre J.R."/>
            <person name="Klotz M.G."/>
            <person name="Urakawa H."/>
            <person name="Pinel N."/>
            <person name="Arp D.J."/>
            <person name="Brochier-Armanet C."/>
            <person name="Chain P.S."/>
            <person name="Chan P.P."/>
            <person name="Gollabgir A."/>
            <person name="Hemp J."/>
            <person name="Hugler M."/>
            <person name="Karr E.A."/>
            <person name="Konneke M."/>
            <person name="Shin M."/>
            <person name="Lawton T.J."/>
            <person name="Lowe T."/>
            <person name="Martens-Habbena W."/>
            <person name="Sayavedra-Soto L.A."/>
            <person name="Lang D."/>
            <person name="Sievert S.M."/>
            <person name="Rosenzweig A.C."/>
            <person name="Manning G."/>
            <person name="Stahl D.A."/>
        </authorList>
    </citation>
    <scope>NUCLEOTIDE SEQUENCE [LARGE SCALE GENOMIC DNA]</scope>
    <source>
        <strain evidence="3 4">SCM1</strain>
    </source>
</reference>
<evidence type="ECO:0000313" key="3">
    <source>
        <dbReference type="EMBL" id="ABX13171.1"/>
    </source>
</evidence>
<dbReference type="SUPFAM" id="SSF52821">
    <property type="entry name" value="Rhodanese/Cell cycle control phosphatase"/>
    <property type="match status" value="2"/>
</dbReference>
<dbReference type="RefSeq" id="WP_012215658.1">
    <property type="nucleotide sequence ID" value="NC_010085.1"/>
</dbReference>
<dbReference type="PANTHER" id="PTHR43031">
    <property type="entry name" value="FAD-DEPENDENT OXIDOREDUCTASE"/>
    <property type="match status" value="1"/>
</dbReference>
<evidence type="ECO:0000313" key="4">
    <source>
        <dbReference type="Proteomes" id="UP000000792"/>
    </source>
</evidence>
<dbReference type="Proteomes" id="UP000000792">
    <property type="component" value="Chromosome"/>
</dbReference>
<dbReference type="eggNOG" id="arCOG02021">
    <property type="taxonomic scope" value="Archaea"/>
</dbReference>
<evidence type="ECO:0000259" key="2">
    <source>
        <dbReference type="PROSITE" id="PS50206"/>
    </source>
</evidence>
<protein>
    <submittedName>
        <fullName evidence="3">Rhodanese domain protein</fullName>
    </submittedName>
</protein>
<dbReference type="EnsemblBacteria" id="ABX13171">
    <property type="protein sequence ID" value="ABX13171"/>
    <property type="gene ID" value="Nmar_1275"/>
</dbReference>
<dbReference type="PROSITE" id="PS50206">
    <property type="entry name" value="RHODANESE_3"/>
    <property type="match status" value="2"/>
</dbReference>